<feature type="transmembrane region" description="Helical" evidence="4">
    <location>
        <begin position="1299"/>
        <end position="1322"/>
    </location>
</feature>
<dbReference type="SMART" id="SM00364">
    <property type="entry name" value="LRR_BAC"/>
    <property type="match status" value="9"/>
</dbReference>
<name>A0AAN8XSJ0_POLSC</name>
<evidence type="ECO:0000256" key="3">
    <source>
        <dbReference type="SAM" id="MobiDB-lite"/>
    </source>
</evidence>
<evidence type="ECO:0000256" key="1">
    <source>
        <dbReference type="ARBA" id="ARBA00022614"/>
    </source>
</evidence>
<dbReference type="InterPro" id="IPR003591">
    <property type="entry name" value="Leu-rich_rpt_typical-subtyp"/>
</dbReference>
<dbReference type="InterPro" id="IPR032675">
    <property type="entry name" value="LRR_dom_sf"/>
</dbReference>
<dbReference type="PANTHER" id="PTHR24366:SF80">
    <property type="entry name" value="LD30178P"/>
    <property type="match status" value="1"/>
</dbReference>
<keyword evidence="5" id="KW-0732">Signal</keyword>
<reference evidence="6 7" key="1">
    <citation type="submission" date="2023-10" db="EMBL/GenBank/DDBJ databases">
        <title>Genomes of two closely related lineages of the louse Polyplax serrata with different host specificities.</title>
        <authorList>
            <person name="Martinu J."/>
            <person name="Tarabai H."/>
            <person name="Stefka J."/>
            <person name="Hypsa V."/>
        </authorList>
    </citation>
    <scope>NUCLEOTIDE SEQUENCE [LARGE SCALE GENOMIC DNA]</scope>
    <source>
        <strain evidence="6">HR10_N</strain>
    </source>
</reference>
<dbReference type="SUPFAM" id="SSF52058">
    <property type="entry name" value="L domain-like"/>
    <property type="match status" value="4"/>
</dbReference>
<dbReference type="Gene3D" id="3.80.10.10">
    <property type="entry name" value="Ribonuclease Inhibitor"/>
    <property type="match status" value="8"/>
</dbReference>
<feature type="chain" id="PRO_5042868344" description="Chaoptin" evidence="5">
    <location>
        <begin position="19"/>
        <end position="1419"/>
    </location>
</feature>
<protein>
    <recommendedName>
        <fullName evidence="8">Chaoptin</fullName>
    </recommendedName>
</protein>
<evidence type="ECO:0000313" key="7">
    <source>
        <dbReference type="Proteomes" id="UP001372834"/>
    </source>
</evidence>
<feature type="region of interest" description="Disordered" evidence="3">
    <location>
        <begin position="279"/>
        <end position="304"/>
    </location>
</feature>
<dbReference type="Proteomes" id="UP001372834">
    <property type="component" value="Unassembled WGS sequence"/>
</dbReference>
<dbReference type="Pfam" id="PF13855">
    <property type="entry name" value="LRR_8"/>
    <property type="match status" value="7"/>
</dbReference>
<dbReference type="InterPro" id="IPR001611">
    <property type="entry name" value="Leu-rich_rpt"/>
</dbReference>
<proteinExistence type="predicted"/>
<dbReference type="FunFam" id="3.80.10.10:FF:001164">
    <property type="entry name" value="GH01279p"/>
    <property type="match status" value="2"/>
</dbReference>
<sequence>MFLGVLALTIVWVSTSEASLPCNEIHRDLSVPCKCDVKPSTFLDQGIGVVMDCDKIIFSGDLPVLPVKAPIIEFRQRYAGHQTLPSEIFSRSQLPIQALDFSHNSLRRLSERLFSGVADTLREINIGYNLLGDTLNPIFATTELQNLKNLNKLDLSGNQIRGLEEGILRGCENLQELILDSNLMTEVPHQSLNGPRALGTLSLARNRIKLIKPNDFSAQRDLKKIILTGNDLTVVEGGSFSGMSKLREIRLSVNSISRLNSDVFAGENREFLPVRLTPAKDRKGMSERSGSPHVVAGSPRPQEKKETLIKKPLCIGADNLEILDLSQNYFTEYPYVTLNGLYRLKYLNLSSNLIKSLSNSNLGELNNLEMLDLSRNNINSIQPGTFLGLKKLRHLDMSVNSLRTVSVALKVFERIAVEKNSMAFLHIEDDAFEGLDNLEQLSLNDNNILLIPASALGRLPRLVYLDISYNRISALSRDILQSTAGELVYFNLARNVIREIPEGTFQDLKNLKILNLNGNLLSKVNGHTFLGLEDTLEYLHLGQNKIKSLSGPDLGLPKLVFLDFSGNAFTTLPWTQFTQLLNLRHFNLSHNNLVDSFESTFFHNFPMLTTLDLTNAGITSIHPDWFSQSINLLQLILSRNEIELITENAFKNLRNLTYLDLSKNQISNLRAGCLGGNPNLRTLLLNDNNLNAFKGEYFRSGRTEYKNSTQLEFLNVANNQISYLFPSSFKIHKRLKTIIAHDNKFTFFPADLIANLQHLETVDLSNNNLKGIEEMDYSRLPRLRELILRGNEIEGVSESAFHNSTQLQLLDLSKNRINRIGERTFEGLLRIEKLNLHDNLLEDLPDTIFERSRLQMLETIDLSKNKFVVSPLKALQKQYFFLSEVNLANNQIEDISSEDVTIVNIKKLDLSFNPLTKTSIANILEEPKTVRELNLAGVGIQEIKQLQMPFLQKLNVSFNNISVAHPTVFERCNFLEDLDLSHNNIKDLSDVQAWDSTKSLKRFDISGNLIEDVLTDHLKHLTSLKVLHMQNLPNVLKIEKNAFKTLGGLKELKAYNYPRLGYLDVQGILRNLPTLELLEIEMKDSSVASEKLARIMHPRLSHLGLYGEQINSVSSGTFAGLKAPRINLKLVNTSVTTLPQGLFFPLPRSSEITFDVTNSKISSLSPQFISMFEDHRNHVTLKGLDTNPIVCDCTAKSLRKWMNSNKMISVTCHNEAFMGLSLRDIPENELTCDPRKPTTESTSTTQPTTTRFTPIITKSYKKSTTESDVIWSFSPKTKKVTQKPPKIVTANSNSLNDDVLIIGIVGGVVAFIIILVIIICIIRLRMMNNQYPSNPVPAPYAPSSACLYSVKPGPPSLYMAPSYATLPPKVMTQSIDAASLKQYATMRPPTQMQSYHQNTLQNQSAYYIPYTPDEKIEYR</sequence>
<comment type="caution">
    <text evidence="6">The sequence shown here is derived from an EMBL/GenBank/DDBJ whole genome shotgun (WGS) entry which is preliminary data.</text>
</comment>
<evidence type="ECO:0000256" key="5">
    <source>
        <dbReference type="SAM" id="SignalP"/>
    </source>
</evidence>
<dbReference type="PANTHER" id="PTHR24366">
    <property type="entry name" value="IG(IMMUNOGLOBULIN) AND LRR(LEUCINE RICH REPEAT) DOMAINS"/>
    <property type="match status" value="1"/>
</dbReference>
<dbReference type="EMBL" id="JAWJWE010000001">
    <property type="protein sequence ID" value="KAK6644322.1"/>
    <property type="molecule type" value="Genomic_DNA"/>
</dbReference>
<dbReference type="SMART" id="SM00369">
    <property type="entry name" value="LRR_TYP"/>
    <property type="match status" value="27"/>
</dbReference>
<evidence type="ECO:0008006" key="8">
    <source>
        <dbReference type="Google" id="ProtNLM"/>
    </source>
</evidence>
<gene>
    <name evidence="6" type="ORF">RUM43_000589</name>
</gene>
<keyword evidence="2" id="KW-0677">Repeat</keyword>
<feature type="signal peptide" evidence="5">
    <location>
        <begin position="1"/>
        <end position="18"/>
    </location>
</feature>
<keyword evidence="4" id="KW-0472">Membrane</keyword>
<feature type="compositionally biased region" description="Low complexity" evidence="3">
    <location>
        <begin position="1239"/>
        <end position="1249"/>
    </location>
</feature>
<keyword evidence="4" id="KW-1133">Transmembrane helix</keyword>
<evidence type="ECO:0000313" key="6">
    <source>
        <dbReference type="EMBL" id="KAK6644322.1"/>
    </source>
</evidence>
<keyword evidence="4" id="KW-0812">Transmembrane</keyword>
<evidence type="ECO:0000256" key="4">
    <source>
        <dbReference type="SAM" id="Phobius"/>
    </source>
</evidence>
<dbReference type="SMART" id="SM00365">
    <property type="entry name" value="LRR_SD22"/>
    <property type="match status" value="14"/>
</dbReference>
<feature type="region of interest" description="Disordered" evidence="3">
    <location>
        <begin position="1229"/>
        <end position="1249"/>
    </location>
</feature>
<evidence type="ECO:0000256" key="2">
    <source>
        <dbReference type="ARBA" id="ARBA00022737"/>
    </source>
</evidence>
<accession>A0AAN8XSJ0</accession>
<organism evidence="6 7">
    <name type="scientific">Polyplax serrata</name>
    <name type="common">Common mouse louse</name>
    <dbReference type="NCBI Taxonomy" id="468196"/>
    <lineage>
        <taxon>Eukaryota</taxon>
        <taxon>Metazoa</taxon>
        <taxon>Ecdysozoa</taxon>
        <taxon>Arthropoda</taxon>
        <taxon>Hexapoda</taxon>
        <taxon>Insecta</taxon>
        <taxon>Pterygota</taxon>
        <taxon>Neoptera</taxon>
        <taxon>Paraneoptera</taxon>
        <taxon>Psocodea</taxon>
        <taxon>Troctomorpha</taxon>
        <taxon>Phthiraptera</taxon>
        <taxon>Anoplura</taxon>
        <taxon>Polyplacidae</taxon>
        <taxon>Polyplax</taxon>
    </lineage>
</organism>
<dbReference type="PRINTS" id="PR00019">
    <property type="entry name" value="LEURICHRPT"/>
</dbReference>
<dbReference type="PROSITE" id="PS51450">
    <property type="entry name" value="LRR"/>
    <property type="match status" value="6"/>
</dbReference>
<keyword evidence="1" id="KW-0433">Leucine-rich repeat</keyword>